<gene>
    <name evidence="2" type="ordered locus">Clole_1205</name>
</gene>
<evidence type="ECO:0000256" key="1">
    <source>
        <dbReference type="SAM" id="Phobius"/>
    </source>
</evidence>
<feature type="transmembrane region" description="Helical" evidence="1">
    <location>
        <begin position="20"/>
        <end position="38"/>
    </location>
</feature>
<evidence type="ECO:0000313" key="2">
    <source>
        <dbReference type="EMBL" id="ADZ82934.1"/>
    </source>
</evidence>
<evidence type="ECO:0008006" key="4">
    <source>
        <dbReference type="Google" id="ProtNLM"/>
    </source>
</evidence>
<name>F2JGH9_CELLD</name>
<dbReference type="EMBL" id="CP002582">
    <property type="protein sequence ID" value="ADZ82934.1"/>
    <property type="molecule type" value="Genomic_DNA"/>
</dbReference>
<accession>F2JGH9</accession>
<dbReference type="AlphaFoldDB" id="F2JGH9"/>
<dbReference type="KEGG" id="cle:Clole_1205"/>
<keyword evidence="1" id="KW-0472">Membrane</keyword>
<dbReference type="HOGENOM" id="CLU_962037_0_0_9"/>
<evidence type="ECO:0000313" key="3">
    <source>
        <dbReference type="Proteomes" id="UP000008467"/>
    </source>
</evidence>
<protein>
    <recommendedName>
        <fullName evidence="4">FG-GAP repeat protein</fullName>
    </recommendedName>
</protein>
<sequence length="289" mass="33131">MVYMIIKLYKKKQLSKKQIVSYLMMIGIIVLVTIGFIISSPAIKEIVKTEVADIEGQGYTLTLKNHQLYVENSITKVISTLLEGPLLDMTCYDMNQDGKKELLVLTLNKESSKVKGRSFGRELQFYTLEVENELLTPYLIYKNDISSVNPFSLRAGKLEPGEAYTNIFVGVYKNTKYYKEVMNRPFFFSWNGEFIERKWTGSYLSHNELMDLVFVDLTGDGADEVAVLEKTPAGTYQVSLYKWLNFGFDYLTTSKQTYPQLGCLKLEKKGEQSKIKLQYSNGAEEEVDF</sequence>
<organism evidence="2 3">
    <name type="scientific">Cellulosilyticum lentocellum (strain ATCC 49066 / DSM 5427 / NCIMB 11756 / RHM5)</name>
    <name type="common">Clostridium lentocellum</name>
    <dbReference type="NCBI Taxonomy" id="642492"/>
    <lineage>
        <taxon>Bacteria</taxon>
        <taxon>Bacillati</taxon>
        <taxon>Bacillota</taxon>
        <taxon>Clostridia</taxon>
        <taxon>Lachnospirales</taxon>
        <taxon>Cellulosilyticaceae</taxon>
        <taxon>Cellulosilyticum</taxon>
    </lineage>
</organism>
<keyword evidence="1" id="KW-0812">Transmembrane</keyword>
<keyword evidence="1" id="KW-1133">Transmembrane helix</keyword>
<reference evidence="2 3" key="1">
    <citation type="journal article" date="2011" name="J. Bacteriol.">
        <title>Complete genome sequence of the cellulose-degrading bacterium Cellulosilyticum lentocellum.</title>
        <authorList>
            <consortium name="US DOE Joint Genome Institute"/>
            <person name="Miller D.A."/>
            <person name="Suen G."/>
            <person name="Bruce D."/>
            <person name="Copeland A."/>
            <person name="Cheng J.F."/>
            <person name="Detter C."/>
            <person name="Goodwin L.A."/>
            <person name="Han C.S."/>
            <person name="Hauser L.J."/>
            <person name="Land M.L."/>
            <person name="Lapidus A."/>
            <person name="Lucas S."/>
            <person name="Meincke L."/>
            <person name="Pitluck S."/>
            <person name="Tapia R."/>
            <person name="Teshima H."/>
            <person name="Woyke T."/>
            <person name="Fox B.G."/>
            <person name="Angert E.R."/>
            <person name="Currie C.R."/>
        </authorList>
    </citation>
    <scope>NUCLEOTIDE SEQUENCE [LARGE SCALE GENOMIC DNA]</scope>
    <source>
        <strain evidence="3">ATCC 49066 / DSM 5427 / NCIMB 11756 / RHM5</strain>
    </source>
</reference>
<proteinExistence type="predicted"/>
<keyword evidence="3" id="KW-1185">Reference proteome</keyword>
<dbReference type="Proteomes" id="UP000008467">
    <property type="component" value="Chromosome"/>
</dbReference>
<dbReference type="STRING" id="642492.Clole_1205"/>
<dbReference type="InterPro" id="IPR028994">
    <property type="entry name" value="Integrin_alpha_N"/>
</dbReference>
<dbReference type="SUPFAM" id="SSF69318">
    <property type="entry name" value="Integrin alpha N-terminal domain"/>
    <property type="match status" value="1"/>
</dbReference>